<dbReference type="AlphaFoldDB" id="A0A5N5UHK0"/>
<sequence>MAGPHESIRVFAASRPSLVEVYSQWRSSERPGREGNRRPIQMGHGETDSPGTYVQDALALDHRVGMLGSSDYHGPYPGHSLMHAKPHLPSLAEWRRDGVGWGHI</sequence>
<feature type="region of interest" description="Disordered" evidence="1">
    <location>
        <begin position="26"/>
        <end position="50"/>
    </location>
</feature>
<organism evidence="2 3">
    <name type="scientific">Halosegnis rubeus</name>
    <dbReference type="NCBI Taxonomy" id="2212850"/>
    <lineage>
        <taxon>Archaea</taxon>
        <taxon>Methanobacteriati</taxon>
        <taxon>Methanobacteriota</taxon>
        <taxon>Stenosarchaea group</taxon>
        <taxon>Halobacteria</taxon>
        <taxon>Halobacteriales</taxon>
        <taxon>Natronomonadaceae</taxon>
        <taxon>Halosegnis</taxon>
    </lineage>
</organism>
<dbReference type="EMBL" id="QJOW01000001">
    <property type="protein sequence ID" value="KAB7518001.1"/>
    <property type="molecule type" value="Genomic_DNA"/>
</dbReference>
<reference evidence="2 3" key="1">
    <citation type="submission" date="2019-10" db="EMBL/GenBank/DDBJ databases">
        <title>Unraveling microbial dark matter from salterns through culturing: the case of the genus Halosegnis.</title>
        <authorList>
            <person name="Duran-Viseras A."/>
            <person name="Andrei A.-S."/>
            <person name="Vera-Gargallo B."/>
            <person name="Ghai R."/>
            <person name="Sanchez-Porro C."/>
            <person name="Ventosa A."/>
        </authorList>
    </citation>
    <scope>NUCLEOTIDE SEQUENCE [LARGE SCALE GENOMIC DNA]</scope>
    <source>
        <strain evidence="2 3">F17-44</strain>
    </source>
</reference>
<accession>A0A5N5UHK0</accession>
<dbReference type="RefSeq" id="WP_152118903.1">
    <property type="nucleotide sequence ID" value="NZ_QJOW01000001.1"/>
</dbReference>
<name>A0A5N5UHK0_9EURY</name>
<comment type="caution">
    <text evidence="2">The sequence shown here is derived from an EMBL/GenBank/DDBJ whole genome shotgun (WGS) entry which is preliminary data.</text>
</comment>
<dbReference type="OrthoDB" id="203245at2157"/>
<evidence type="ECO:0008006" key="4">
    <source>
        <dbReference type="Google" id="ProtNLM"/>
    </source>
</evidence>
<protein>
    <recommendedName>
        <fullName evidence="4">DUF3604 domain-containing protein</fullName>
    </recommendedName>
</protein>
<proteinExistence type="predicted"/>
<evidence type="ECO:0000313" key="3">
    <source>
        <dbReference type="Proteomes" id="UP000326302"/>
    </source>
</evidence>
<evidence type="ECO:0000256" key="1">
    <source>
        <dbReference type="SAM" id="MobiDB-lite"/>
    </source>
</evidence>
<feature type="compositionally biased region" description="Basic and acidic residues" evidence="1">
    <location>
        <begin position="27"/>
        <end position="37"/>
    </location>
</feature>
<dbReference type="Proteomes" id="UP000326302">
    <property type="component" value="Unassembled WGS sequence"/>
</dbReference>
<gene>
    <name evidence="2" type="ORF">DMP03_01145</name>
</gene>
<evidence type="ECO:0000313" key="2">
    <source>
        <dbReference type="EMBL" id="KAB7518001.1"/>
    </source>
</evidence>